<accession>A0A8S5N6J7</accession>
<evidence type="ECO:0000313" key="1">
    <source>
        <dbReference type="EMBL" id="DAD90389.1"/>
    </source>
</evidence>
<protein>
    <recommendedName>
        <fullName evidence="2">DUF2577 domain-containing protein</fullName>
    </recommendedName>
</protein>
<evidence type="ECO:0008006" key="2">
    <source>
        <dbReference type="Google" id="ProtNLM"/>
    </source>
</evidence>
<name>A0A8S5N6J7_9CAUD</name>
<dbReference type="InterPro" id="IPR022555">
    <property type="entry name" value="DUF2577"/>
</dbReference>
<organism evidence="1">
    <name type="scientific">Myoviridae sp. ctdsp2</name>
    <dbReference type="NCBI Taxonomy" id="2826672"/>
    <lineage>
        <taxon>Viruses</taxon>
        <taxon>Duplodnaviria</taxon>
        <taxon>Heunggongvirae</taxon>
        <taxon>Uroviricota</taxon>
        <taxon>Caudoviricetes</taxon>
    </lineage>
</organism>
<dbReference type="EMBL" id="BK015085">
    <property type="protein sequence ID" value="DAD90389.1"/>
    <property type="molecule type" value="Genomic_DNA"/>
</dbReference>
<sequence length="129" mass="13903">MDANGIVKKVHQAAIDAMESTKPVNVYFGKVVSASPLKINVEQKMILGEKQLILSRNVTDFKTKITAGNIKNYYYTGDVNSGTAPVSPSHVHAVGTIEVTVHNGLAVGDGVILIRQQEGQKFIVVDRIG</sequence>
<reference evidence="1" key="1">
    <citation type="journal article" date="2021" name="Proc. Natl. Acad. Sci. U.S.A.">
        <title>A Catalog of Tens of Thousands of Viruses from Human Metagenomes Reveals Hidden Associations with Chronic Diseases.</title>
        <authorList>
            <person name="Tisza M.J."/>
            <person name="Buck C.B."/>
        </authorList>
    </citation>
    <scope>NUCLEOTIDE SEQUENCE</scope>
    <source>
        <strain evidence="1">Ctdsp2</strain>
    </source>
</reference>
<proteinExistence type="predicted"/>
<dbReference type="Pfam" id="PF10844">
    <property type="entry name" value="DUF2577"/>
    <property type="match status" value="1"/>
</dbReference>